<protein>
    <submittedName>
        <fullName evidence="1">Uncharacterized protein</fullName>
    </submittedName>
</protein>
<name>W9KFP7_FUSOX</name>
<accession>W9KFP7</accession>
<dbReference type="InterPro" id="IPR003889">
    <property type="entry name" value="FYrich_C"/>
</dbReference>
<evidence type="ECO:0000313" key="1">
    <source>
        <dbReference type="EMBL" id="EWZ40760.1"/>
    </source>
</evidence>
<dbReference type="AlphaFoldDB" id="W9KFP7"/>
<dbReference type="EMBL" id="JH717900">
    <property type="protein sequence ID" value="EWZ40760.1"/>
    <property type="molecule type" value="Genomic_DNA"/>
</dbReference>
<reference evidence="1" key="2">
    <citation type="submission" date="2012-06" db="EMBL/GenBank/DDBJ databases">
        <title>Annotation of the Genome Sequence of Fusarium oxysporum Fo47.</title>
        <authorList>
            <consortium name="The Broad Institute Genomics Platform"/>
            <person name="Ma L.-J."/>
            <person name="Corby-Kistler H."/>
            <person name="Broz K."/>
            <person name="Gale L.R."/>
            <person name="Jonkers W."/>
            <person name="O'Donnell K."/>
            <person name="Ploetz R."/>
            <person name="Steinberg C."/>
            <person name="Schwartz D.C."/>
            <person name="VanEtten H."/>
            <person name="Zhou S."/>
            <person name="Young S.K."/>
            <person name="Zeng Q."/>
            <person name="Gargeya S."/>
            <person name="Fitzgerald M."/>
            <person name="Abouelleil A."/>
            <person name="Alvarado L."/>
            <person name="Chapman S.B."/>
            <person name="Gainer-Dewar J."/>
            <person name="Goldberg J."/>
            <person name="Griggs A."/>
            <person name="Gujja S."/>
            <person name="Hansen M."/>
            <person name="Howarth C."/>
            <person name="Imamovic A."/>
            <person name="Ireland A."/>
            <person name="Larimer J."/>
            <person name="McCowan C."/>
            <person name="Murphy C."/>
            <person name="Pearson M."/>
            <person name="Poon T.W."/>
            <person name="Priest M."/>
            <person name="Roberts A."/>
            <person name="Saif S."/>
            <person name="Shea T."/>
            <person name="Sykes S."/>
            <person name="Wortman J."/>
            <person name="Nusbaum C."/>
            <person name="Birren B."/>
        </authorList>
    </citation>
    <scope>NUCLEOTIDE SEQUENCE</scope>
    <source>
        <strain evidence="1">Fo47</strain>
    </source>
</reference>
<dbReference type="Proteomes" id="UP000030766">
    <property type="component" value="Unassembled WGS sequence"/>
</dbReference>
<dbReference type="Pfam" id="PF05965">
    <property type="entry name" value="FYRC"/>
    <property type="match status" value="1"/>
</dbReference>
<gene>
    <name evidence="1" type="ORF">FOZG_09391</name>
</gene>
<dbReference type="GO" id="GO:0005634">
    <property type="term" value="C:nucleus"/>
    <property type="evidence" value="ECO:0007669"/>
    <property type="project" value="InterPro"/>
</dbReference>
<dbReference type="VEuPathDB" id="FungiDB:FOZG_09391"/>
<sequence>MAEEDWMPDLEDEFMGKTVHKCWRFKYEDVEELQSEVQAFVEAHGWSIRGDELEGFDAHSIHRELKANFVPEDDE</sequence>
<dbReference type="HOGENOM" id="CLU_2671191_0_0_1"/>
<organism evidence="1">
    <name type="scientific">Fusarium oxysporum Fo47</name>
    <dbReference type="NCBI Taxonomy" id="660027"/>
    <lineage>
        <taxon>Eukaryota</taxon>
        <taxon>Fungi</taxon>
        <taxon>Dikarya</taxon>
        <taxon>Ascomycota</taxon>
        <taxon>Pezizomycotina</taxon>
        <taxon>Sordariomycetes</taxon>
        <taxon>Hypocreomycetidae</taxon>
        <taxon>Hypocreales</taxon>
        <taxon>Nectriaceae</taxon>
        <taxon>Fusarium</taxon>
        <taxon>Fusarium oxysporum species complex</taxon>
    </lineage>
</organism>
<reference evidence="1" key="1">
    <citation type="submission" date="2011-06" db="EMBL/GenBank/DDBJ databases">
        <title>The Genome Sequence of Fusarium oxysporum Fo47.</title>
        <authorList>
            <consortium name="The Broad Institute Genome Sequencing Platform"/>
            <person name="Ma L.-J."/>
            <person name="Gale L.R."/>
            <person name="Schwartz D.C."/>
            <person name="Zhou S."/>
            <person name="Corby-Kistler H."/>
            <person name="Young S.K."/>
            <person name="Zeng Q."/>
            <person name="Gargeya S."/>
            <person name="Fitzgerald M."/>
            <person name="Haas B."/>
            <person name="Abouelleil A."/>
            <person name="Alvarado L."/>
            <person name="Arachchi H.M."/>
            <person name="Berlin A."/>
            <person name="Brown A."/>
            <person name="Chapman S.B."/>
            <person name="Chen Z."/>
            <person name="Dunbar C."/>
            <person name="Freedman E."/>
            <person name="Gearin G."/>
            <person name="Gellesch M."/>
            <person name="Goldberg J."/>
            <person name="Griggs A."/>
            <person name="Gujja S."/>
            <person name="Heiman D."/>
            <person name="Howarth C."/>
            <person name="Larson L."/>
            <person name="Lui A."/>
            <person name="MacDonald P.J.P."/>
            <person name="Mehta T."/>
            <person name="Montmayeur A."/>
            <person name="Murphy C."/>
            <person name="Neiman D."/>
            <person name="Pearson M."/>
            <person name="Priest M."/>
            <person name="Roberts A."/>
            <person name="Saif S."/>
            <person name="Shea T."/>
            <person name="Shenoy N."/>
            <person name="Sisk P."/>
            <person name="Stolte C."/>
            <person name="Sykes S."/>
            <person name="Wortman J."/>
            <person name="Nusbaum C."/>
            <person name="Birren B."/>
        </authorList>
    </citation>
    <scope>NUCLEOTIDE SEQUENCE [LARGE SCALE GENOMIC DNA]</scope>
    <source>
        <strain evidence="1">Fo47</strain>
    </source>
</reference>
<proteinExistence type="predicted"/>